<protein>
    <submittedName>
        <fullName evidence="2">GAF domain-containing protein</fullName>
    </submittedName>
</protein>
<dbReference type="SUPFAM" id="SSF55781">
    <property type="entry name" value="GAF domain-like"/>
    <property type="match status" value="1"/>
</dbReference>
<comment type="caution">
    <text evidence="2">The sequence shown here is derived from an EMBL/GenBank/DDBJ whole genome shotgun (WGS) entry which is preliminary data.</text>
</comment>
<dbReference type="Pfam" id="PF01966">
    <property type="entry name" value="HD"/>
    <property type="match status" value="1"/>
</dbReference>
<dbReference type="InterPro" id="IPR003607">
    <property type="entry name" value="HD/PDEase_dom"/>
</dbReference>
<dbReference type="PROSITE" id="PS51832">
    <property type="entry name" value="HD_GYP"/>
    <property type="match status" value="1"/>
</dbReference>
<reference evidence="2 3" key="1">
    <citation type="submission" date="2021-11" db="EMBL/GenBank/DDBJ databases">
        <authorList>
            <person name="Huq M.A."/>
        </authorList>
    </citation>
    <scope>NUCLEOTIDE SEQUENCE [LARGE SCALE GENOMIC DNA]</scope>
    <source>
        <strain evidence="2 3">MAHUQ-52</strain>
    </source>
</reference>
<dbReference type="CDD" id="cd00077">
    <property type="entry name" value="HDc"/>
    <property type="match status" value="1"/>
</dbReference>
<evidence type="ECO:0000259" key="1">
    <source>
        <dbReference type="PROSITE" id="PS51832"/>
    </source>
</evidence>
<dbReference type="PANTHER" id="PTHR43155:SF2">
    <property type="entry name" value="CYCLIC DI-GMP PHOSPHODIESTERASE PA4108"/>
    <property type="match status" value="1"/>
</dbReference>
<dbReference type="Gene3D" id="3.30.450.40">
    <property type="match status" value="1"/>
</dbReference>
<dbReference type="PANTHER" id="PTHR43155">
    <property type="entry name" value="CYCLIC DI-GMP PHOSPHODIESTERASE PA4108-RELATED"/>
    <property type="match status" value="1"/>
</dbReference>
<dbReference type="InterPro" id="IPR037522">
    <property type="entry name" value="HD_GYP_dom"/>
</dbReference>
<dbReference type="Gene3D" id="1.10.3210.10">
    <property type="entry name" value="Hypothetical protein af1432"/>
    <property type="match status" value="2"/>
</dbReference>
<feature type="domain" description="HD-GYP" evidence="1">
    <location>
        <begin position="312"/>
        <end position="523"/>
    </location>
</feature>
<evidence type="ECO:0000313" key="3">
    <source>
        <dbReference type="Proteomes" id="UP001198701"/>
    </source>
</evidence>
<dbReference type="Pfam" id="PF01590">
    <property type="entry name" value="GAF"/>
    <property type="match status" value="1"/>
</dbReference>
<dbReference type="InterPro" id="IPR006674">
    <property type="entry name" value="HD_domain"/>
</dbReference>
<dbReference type="SMART" id="SM00471">
    <property type="entry name" value="HDc"/>
    <property type="match status" value="1"/>
</dbReference>
<organism evidence="2 3">
    <name type="scientific">Massilia agrisoli</name>
    <dbReference type="NCBI Taxonomy" id="2892444"/>
    <lineage>
        <taxon>Bacteria</taxon>
        <taxon>Pseudomonadati</taxon>
        <taxon>Pseudomonadota</taxon>
        <taxon>Betaproteobacteria</taxon>
        <taxon>Burkholderiales</taxon>
        <taxon>Oxalobacteraceae</taxon>
        <taxon>Telluria group</taxon>
        <taxon>Massilia</taxon>
    </lineage>
</organism>
<dbReference type="Pfam" id="PF13487">
    <property type="entry name" value="HD_5"/>
    <property type="match status" value="1"/>
</dbReference>
<keyword evidence="3" id="KW-1185">Reference proteome</keyword>
<dbReference type="SUPFAM" id="SSF109604">
    <property type="entry name" value="HD-domain/PDEase-like"/>
    <property type="match status" value="2"/>
</dbReference>
<proteinExistence type="predicted"/>
<accession>A0ABS8ISZ5</accession>
<gene>
    <name evidence="2" type="ORF">LMJ30_11355</name>
</gene>
<dbReference type="RefSeq" id="WP_229433001.1">
    <property type="nucleotide sequence ID" value="NZ_JAJHPV010000013.1"/>
</dbReference>
<sequence length="539" mass="59225">MHELNHTQIAQRLDQLTELSVALGSSPDIVPLLDRILRVAKHLTDADGGTLYRPCAERRSLEFAISLNDTLGLYQGGISGNLVEMPAVPLADGEGRPNNASVAAWAAHSGQPVNIEDVYQATGFNFSAMRSFDTAFGYRTQSILTVPMLDHEGGLVGVLQLINAKDPDTGEIRPFTGTDQRFIEALAAQAAVALTNGQLIVQLGELLEGLVNLINIGIDEKSPYTGRHCQFVPELTMMLAEAVHATDSGPMAGFRMTDADRKELWLAGLLHDCGKITTPVHIVDKGTKLETIFDRIHLVDTRFEVLLRDCEIRALKEKCVAGADHAAIDARLAQEQAALRADRDFLRAANVGGEGMAAADQERVRRIAAYRYTGPDGAGRDLLDAGEVENLSVRFGTLLDSERDIINNHITVTIRMLESLPWPKHLKNVPEYAGGHHERMDGKGYPRGLTRDQMSVQARVMAIADIFEALTARDRPYKRGKRLSESLHILGKFALNGHIDPDLFDIFVRSKTYLAFAHKNMDPSQIDEVDEASIPGYKP</sequence>
<dbReference type="Proteomes" id="UP001198701">
    <property type="component" value="Unassembled WGS sequence"/>
</dbReference>
<dbReference type="EMBL" id="JAJHPV010000013">
    <property type="protein sequence ID" value="MCC6071556.1"/>
    <property type="molecule type" value="Genomic_DNA"/>
</dbReference>
<dbReference type="InterPro" id="IPR003018">
    <property type="entry name" value="GAF"/>
</dbReference>
<dbReference type="InterPro" id="IPR029016">
    <property type="entry name" value="GAF-like_dom_sf"/>
</dbReference>
<dbReference type="SMART" id="SM00065">
    <property type="entry name" value="GAF"/>
    <property type="match status" value="1"/>
</dbReference>
<evidence type="ECO:0000313" key="2">
    <source>
        <dbReference type="EMBL" id="MCC6071556.1"/>
    </source>
</evidence>
<name>A0ABS8ISZ5_9BURK</name>